<protein>
    <submittedName>
        <fullName evidence="1">Uncharacterized protein</fullName>
    </submittedName>
</protein>
<evidence type="ECO:0000313" key="2">
    <source>
        <dbReference type="Proteomes" id="UP000559256"/>
    </source>
</evidence>
<organism evidence="1 2">
    <name type="scientific">Tetrapyrgos nigripes</name>
    <dbReference type="NCBI Taxonomy" id="182062"/>
    <lineage>
        <taxon>Eukaryota</taxon>
        <taxon>Fungi</taxon>
        <taxon>Dikarya</taxon>
        <taxon>Basidiomycota</taxon>
        <taxon>Agaricomycotina</taxon>
        <taxon>Agaricomycetes</taxon>
        <taxon>Agaricomycetidae</taxon>
        <taxon>Agaricales</taxon>
        <taxon>Marasmiineae</taxon>
        <taxon>Marasmiaceae</taxon>
        <taxon>Tetrapyrgos</taxon>
    </lineage>
</organism>
<dbReference type="AlphaFoldDB" id="A0A8H5LRC7"/>
<dbReference type="Proteomes" id="UP000559256">
    <property type="component" value="Unassembled WGS sequence"/>
</dbReference>
<proteinExistence type="predicted"/>
<accession>A0A8H5LRC7</accession>
<gene>
    <name evidence="1" type="ORF">D9758_008917</name>
</gene>
<reference evidence="1 2" key="1">
    <citation type="journal article" date="2020" name="ISME J.">
        <title>Uncovering the hidden diversity of litter-decomposition mechanisms in mushroom-forming fungi.</title>
        <authorList>
            <person name="Floudas D."/>
            <person name="Bentzer J."/>
            <person name="Ahren D."/>
            <person name="Johansson T."/>
            <person name="Persson P."/>
            <person name="Tunlid A."/>
        </authorList>
    </citation>
    <scope>NUCLEOTIDE SEQUENCE [LARGE SCALE GENOMIC DNA]</scope>
    <source>
        <strain evidence="1 2">CBS 291.85</strain>
    </source>
</reference>
<sequence>MDRKERRRLRYGGSRLGIRIASVYGQGKGMGMMDMVMVTGLEVWVQPEVLILKVKVRKGQGHGRQHSRGGGSRDWGVGMLANVTRRNGTRRSEVYIRVCYGNVDDYALEEMDDDEVLGLYDWRTGRVDGNEKKRKGTEKSICPRWVESEEVQNRNSGVVDHPQTPLPCVSEINEYKESSNPHLHLHGKLPSSRAAHGQRHELKVKKKPFALRPTRLPHHHAENGYNGDILRTSTPPVHLLLFLIHLFLHIFRVPLAPSQGQHR</sequence>
<dbReference type="EMBL" id="JAACJM010000022">
    <property type="protein sequence ID" value="KAF5366576.1"/>
    <property type="molecule type" value="Genomic_DNA"/>
</dbReference>
<comment type="caution">
    <text evidence="1">The sequence shown here is derived from an EMBL/GenBank/DDBJ whole genome shotgun (WGS) entry which is preliminary data.</text>
</comment>
<evidence type="ECO:0000313" key="1">
    <source>
        <dbReference type="EMBL" id="KAF5366576.1"/>
    </source>
</evidence>
<keyword evidence="2" id="KW-1185">Reference proteome</keyword>
<name>A0A8H5LRC7_9AGAR</name>